<protein>
    <submittedName>
        <fullName evidence="1">Uncharacterized protein</fullName>
    </submittedName>
</protein>
<evidence type="ECO:0000313" key="2">
    <source>
        <dbReference type="Proteomes" id="UP001595975"/>
    </source>
</evidence>
<organism evidence="1 2">
    <name type="scientific">Kitasatospora misakiensis</name>
    <dbReference type="NCBI Taxonomy" id="67330"/>
    <lineage>
        <taxon>Bacteria</taxon>
        <taxon>Bacillati</taxon>
        <taxon>Actinomycetota</taxon>
        <taxon>Actinomycetes</taxon>
        <taxon>Kitasatosporales</taxon>
        <taxon>Streptomycetaceae</taxon>
        <taxon>Kitasatospora</taxon>
    </lineage>
</organism>
<sequence>MDIIYASLHRRQQAAPEPAAEVAEVLGALWAHATPGDGLEHVTGRPEADRIDLLMYLATATATRPVADAPCRAEALLTRCHDASPLLRRRYLPPRTATA</sequence>
<reference evidence="2" key="1">
    <citation type="journal article" date="2019" name="Int. J. Syst. Evol. Microbiol.">
        <title>The Global Catalogue of Microorganisms (GCM) 10K type strain sequencing project: providing services to taxonomists for standard genome sequencing and annotation.</title>
        <authorList>
            <consortium name="The Broad Institute Genomics Platform"/>
            <consortium name="The Broad Institute Genome Sequencing Center for Infectious Disease"/>
            <person name="Wu L."/>
            <person name="Ma J."/>
        </authorList>
    </citation>
    <scope>NUCLEOTIDE SEQUENCE [LARGE SCALE GENOMIC DNA]</scope>
    <source>
        <strain evidence="2">CGMCC 4.1437</strain>
    </source>
</reference>
<dbReference type="RefSeq" id="WP_380225291.1">
    <property type="nucleotide sequence ID" value="NZ_JBHSOF010000011.1"/>
</dbReference>
<name>A0ABW0WZJ9_9ACTN</name>
<dbReference type="Proteomes" id="UP001595975">
    <property type="component" value="Unassembled WGS sequence"/>
</dbReference>
<comment type="caution">
    <text evidence="1">The sequence shown here is derived from an EMBL/GenBank/DDBJ whole genome shotgun (WGS) entry which is preliminary data.</text>
</comment>
<keyword evidence="2" id="KW-1185">Reference proteome</keyword>
<gene>
    <name evidence="1" type="ORF">ACFP3U_11585</name>
</gene>
<accession>A0ABW0WZJ9</accession>
<dbReference type="EMBL" id="JBHSOF010000011">
    <property type="protein sequence ID" value="MFC5663621.1"/>
    <property type="molecule type" value="Genomic_DNA"/>
</dbReference>
<proteinExistence type="predicted"/>
<evidence type="ECO:0000313" key="1">
    <source>
        <dbReference type="EMBL" id="MFC5663621.1"/>
    </source>
</evidence>